<evidence type="ECO:0000313" key="18">
    <source>
        <dbReference type="Proteomes" id="UP000198324"/>
    </source>
</evidence>
<dbReference type="SMART" id="SM00388">
    <property type="entry name" value="HisKA"/>
    <property type="match status" value="1"/>
</dbReference>
<evidence type="ECO:0000259" key="15">
    <source>
        <dbReference type="PROSITE" id="PS50112"/>
    </source>
</evidence>
<dbReference type="InterPro" id="IPR004358">
    <property type="entry name" value="Sig_transdc_His_kin-like_C"/>
</dbReference>
<dbReference type="InterPro" id="IPR000700">
    <property type="entry name" value="PAS-assoc_C"/>
</dbReference>
<evidence type="ECO:0000256" key="6">
    <source>
        <dbReference type="ARBA" id="ARBA00022679"/>
    </source>
</evidence>
<keyword evidence="7" id="KW-0812">Transmembrane</keyword>
<evidence type="ECO:0000256" key="11">
    <source>
        <dbReference type="ARBA" id="ARBA00022989"/>
    </source>
</evidence>
<dbReference type="CDD" id="cd00082">
    <property type="entry name" value="HisKA"/>
    <property type="match status" value="1"/>
</dbReference>
<dbReference type="InterPro" id="IPR035965">
    <property type="entry name" value="PAS-like_dom_sf"/>
</dbReference>
<dbReference type="RefSeq" id="WP_089275085.1">
    <property type="nucleotide sequence ID" value="NZ_FZOC01000007.1"/>
</dbReference>
<reference evidence="17 18" key="1">
    <citation type="submission" date="2017-06" db="EMBL/GenBank/DDBJ databases">
        <authorList>
            <person name="Kim H.J."/>
            <person name="Triplett B.A."/>
        </authorList>
    </citation>
    <scope>NUCLEOTIDE SEQUENCE [LARGE SCALE GENOMIC DNA]</scope>
    <source>
        <strain evidence="17 18">DSM 13116</strain>
    </source>
</reference>
<dbReference type="PANTHER" id="PTHR43065">
    <property type="entry name" value="SENSOR HISTIDINE KINASE"/>
    <property type="match status" value="1"/>
</dbReference>
<dbReference type="GO" id="GO:0005524">
    <property type="term" value="F:ATP binding"/>
    <property type="evidence" value="ECO:0007669"/>
    <property type="project" value="UniProtKB-KW"/>
</dbReference>
<dbReference type="InterPro" id="IPR000014">
    <property type="entry name" value="PAS"/>
</dbReference>
<evidence type="ECO:0000256" key="9">
    <source>
        <dbReference type="ARBA" id="ARBA00022777"/>
    </source>
</evidence>
<dbReference type="Gene3D" id="3.30.450.20">
    <property type="entry name" value="PAS domain"/>
    <property type="match status" value="1"/>
</dbReference>
<gene>
    <name evidence="17" type="ORF">SAMN04488503_2880</name>
</gene>
<dbReference type="CDD" id="cd00130">
    <property type="entry name" value="PAS"/>
    <property type="match status" value="1"/>
</dbReference>
<keyword evidence="13" id="KW-0472">Membrane</keyword>
<dbReference type="SUPFAM" id="SSF47384">
    <property type="entry name" value="Homodimeric domain of signal transducing histidine kinase"/>
    <property type="match status" value="1"/>
</dbReference>
<dbReference type="SUPFAM" id="SSF55785">
    <property type="entry name" value="PYP-like sensor domain (PAS domain)"/>
    <property type="match status" value="1"/>
</dbReference>
<dbReference type="SMART" id="SM00387">
    <property type="entry name" value="HATPase_c"/>
    <property type="match status" value="1"/>
</dbReference>
<dbReference type="PROSITE" id="PS50109">
    <property type="entry name" value="HIS_KIN"/>
    <property type="match status" value="1"/>
</dbReference>
<keyword evidence="6" id="KW-0808">Transferase</keyword>
<dbReference type="SUPFAM" id="SSF55874">
    <property type="entry name" value="ATPase domain of HSP90 chaperone/DNA topoisomerase II/histidine kinase"/>
    <property type="match status" value="1"/>
</dbReference>
<dbReference type="Pfam" id="PF02518">
    <property type="entry name" value="HATPase_c"/>
    <property type="match status" value="1"/>
</dbReference>
<protein>
    <recommendedName>
        <fullName evidence="3">histidine kinase</fullName>
        <ecNumber evidence="3">2.7.13.3</ecNumber>
    </recommendedName>
</protein>
<dbReference type="InterPro" id="IPR003661">
    <property type="entry name" value="HisK_dim/P_dom"/>
</dbReference>
<feature type="domain" description="Histidine kinase" evidence="14">
    <location>
        <begin position="441"/>
        <end position="664"/>
    </location>
</feature>
<keyword evidence="18" id="KW-1185">Reference proteome</keyword>
<dbReference type="EMBL" id="FZOC01000007">
    <property type="protein sequence ID" value="SNS13592.1"/>
    <property type="molecule type" value="Genomic_DNA"/>
</dbReference>
<dbReference type="PROSITE" id="PS50113">
    <property type="entry name" value="PAC"/>
    <property type="match status" value="1"/>
</dbReference>
<comment type="subcellular location">
    <subcellularLocation>
        <location evidence="2">Cell membrane</location>
        <topology evidence="2">Multi-pass membrane protein</topology>
    </subcellularLocation>
</comment>
<dbReference type="GO" id="GO:0005886">
    <property type="term" value="C:plasma membrane"/>
    <property type="evidence" value="ECO:0007669"/>
    <property type="project" value="UniProtKB-SubCell"/>
</dbReference>
<dbReference type="OrthoDB" id="9805967at2"/>
<dbReference type="InterPro" id="IPR003594">
    <property type="entry name" value="HATPase_dom"/>
</dbReference>
<keyword evidence="11" id="KW-1133">Transmembrane helix</keyword>
<dbReference type="Pfam" id="PF00672">
    <property type="entry name" value="HAMP"/>
    <property type="match status" value="1"/>
</dbReference>
<dbReference type="NCBIfam" id="TIGR00229">
    <property type="entry name" value="sensory_box"/>
    <property type="match status" value="1"/>
</dbReference>
<feature type="domain" description="PAC" evidence="16">
    <location>
        <begin position="377"/>
        <end position="428"/>
    </location>
</feature>
<evidence type="ECO:0000256" key="8">
    <source>
        <dbReference type="ARBA" id="ARBA00022741"/>
    </source>
</evidence>
<evidence type="ECO:0000256" key="5">
    <source>
        <dbReference type="ARBA" id="ARBA00022553"/>
    </source>
</evidence>
<evidence type="ECO:0000259" key="16">
    <source>
        <dbReference type="PROSITE" id="PS50113"/>
    </source>
</evidence>
<accession>A0A239C123</accession>
<dbReference type="InterPro" id="IPR003660">
    <property type="entry name" value="HAMP_dom"/>
</dbReference>
<organism evidence="17 18">
    <name type="scientific">Humidesulfovibrio mexicanus</name>
    <dbReference type="NCBI Taxonomy" id="147047"/>
    <lineage>
        <taxon>Bacteria</taxon>
        <taxon>Pseudomonadati</taxon>
        <taxon>Thermodesulfobacteriota</taxon>
        <taxon>Desulfovibrionia</taxon>
        <taxon>Desulfovibrionales</taxon>
        <taxon>Desulfovibrionaceae</taxon>
        <taxon>Humidesulfovibrio</taxon>
    </lineage>
</organism>
<dbReference type="Pfam" id="PF17203">
    <property type="entry name" value="sCache_3_2"/>
    <property type="match status" value="1"/>
</dbReference>
<dbReference type="PROSITE" id="PS50112">
    <property type="entry name" value="PAS"/>
    <property type="match status" value="1"/>
</dbReference>
<evidence type="ECO:0000256" key="3">
    <source>
        <dbReference type="ARBA" id="ARBA00012438"/>
    </source>
</evidence>
<sequence>MRVLSKLSFQAKIGLGIFLIVVTVALMTAIPVSRMASRAILAEAKNRGLVLAENLSLRLADAMLTMDLLRMKTMVDELTVVGQDILYAFVQDENGNVLVHTFQKGFPVALARANAAQGDGANITLLDTGQELVYDFAAPVAISGRRFGTARLGLSRSRAEAQVRSLLVTFAGLSAAALAAAILLSTMFARRVTRRLNVLKQYAQEVVRGNLDIETASTLERNCWEIMDCKRQECPAYGKPRHRCWHMQGTLCPDCAPADNNGRKACHRCPVYRENAGDEIQDLAETFGIMAMTLKRQISALARQEQLMRTILDATPDLVCLLDPHGRVLAVNRAFAAFLEKPESEIVGRLEHELFPPEEATVRRERNLAVLASERGEQAETAARTPWGRRWFHQVDVPVRDASGRALGILKTARDVTEVKSIEEKLLQAQKMESLGKLAGGVAHEINTPLGIILGYAQLLQDDVPPEGQLSQDLKIIERQAKVCRKIVADLLGFSRQHESSMGEVDLNASVREVSSLVRHTFSLEKVALELDLADGLPGIVGDKEKLNQVWMNLLNNARDAMPGGGAIRVRTRQRASEGLAEVCVADSGTGISPEHLGKIFDPFFSTKGVGEGTGLGLSVSFGIIQNHGGVIEAESPAPESLRPGAPGAAGPGTVFRVLLPLAAASARKEPPTP</sequence>
<dbReference type="EC" id="2.7.13.3" evidence="3"/>
<dbReference type="InterPro" id="IPR033463">
    <property type="entry name" value="sCache_3"/>
</dbReference>
<dbReference type="Gene3D" id="6.10.340.10">
    <property type="match status" value="1"/>
</dbReference>
<dbReference type="GO" id="GO:0000155">
    <property type="term" value="F:phosphorelay sensor kinase activity"/>
    <property type="evidence" value="ECO:0007669"/>
    <property type="project" value="InterPro"/>
</dbReference>
<feature type="domain" description="PAS" evidence="15">
    <location>
        <begin position="304"/>
        <end position="374"/>
    </location>
</feature>
<evidence type="ECO:0000259" key="14">
    <source>
        <dbReference type="PROSITE" id="PS50109"/>
    </source>
</evidence>
<keyword evidence="4" id="KW-1003">Cell membrane</keyword>
<evidence type="ECO:0000256" key="13">
    <source>
        <dbReference type="ARBA" id="ARBA00023136"/>
    </source>
</evidence>
<comment type="catalytic activity">
    <reaction evidence="1">
        <text>ATP + protein L-histidine = ADP + protein N-phospho-L-histidine.</text>
        <dbReference type="EC" id="2.7.13.3"/>
    </reaction>
</comment>
<dbReference type="Pfam" id="PF00512">
    <property type="entry name" value="HisKA"/>
    <property type="match status" value="1"/>
</dbReference>
<evidence type="ECO:0000256" key="4">
    <source>
        <dbReference type="ARBA" id="ARBA00022475"/>
    </source>
</evidence>
<proteinExistence type="predicted"/>
<dbReference type="Gene3D" id="1.10.287.130">
    <property type="match status" value="1"/>
</dbReference>
<dbReference type="AlphaFoldDB" id="A0A239C123"/>
<dbReference type="SMART" id="SM00091">
    <property type="entry name" value="PAS"/>
    <property type="match status" value="1"/>
</dbReference>
<evidence type="ECO:0000256" key="2">
    <source>
        <dbReference type="ARBA" id="ARBA00004651"/>
    </source>
</evidence>
<dbReference type="Pfam" id="PF08448">
    <property type="entry name" value="PAS_4"/>
    <property type="match status" value="1"/>
</dbReference>
<dbReference type="Gene3D" id="3.30.565.10">
    <property type="entry name" value="Histidine kinase-like ATPase, C-terminal domain"/>
    <property type="match status" value="1"/>
</dbReference>
<dbReference type="Proteomes" id="UP000198324">
    <property type="component" value="Unassembled WGS sequence"/>
</dbReference>
<dbReference type="InterPro" id="IPR036097">
    <property type="entry name" value="HisK_dim/P_sf"/>
</dbReference>
<dbReference type="InterPro" id="IPR013656">
    <property type="entry name" value="PAS_4"/>
</dbReference>
<dbReference type="InterPro" id="IPR005467">
    <property type="entry name" value="His_kinase_dom"/>
</dbReference>
<keyword evidence="9" id="KW-0418">Kinase</keyword>
<keyword evidence="12" id="KW-0902">Two-component regulatory system</keyword>
<evidence type="ECO:0000256" key="12">
    <source>
        <dbReference type="ARBA" id="ARBA00023012"/>
    </source>
</evidence>
<evidence type="ECO:0000313" key="17">
    <source>
        <dbReference type="EMBL" id="SNS13592.1"/>
    </source>
</evidence>
<keyword evidence="8" id="KW-0547">Nucleotide-binding</keyword>
<keyword evidence="5" id="KW-0597">Phosphoprotein</keyword>
<name>A0A239C123_9BACT</name>
<evidence type="ECO:0000256" key="10">
    <source>
        <dbReference type="ARBA" id="ARBA00022840"/>
    </source>
</evidence>
<dbReference type="PANTHER" id="PTHR43065:SF46">
    <property type="entry name" value="C4-DICARBOXYLATE TRANSPORT SENSOR PROTEIN DCTB"/>
    <property type="match status" value="1"/>
</dbReference>
<keyword evidence="10" id="KW-0067">ATP-binding</keyword>
<dbReference type="PRINTS" id="PR00344">
    <property type="entry name" value="BCTRLSENSOR"/>
</dbReference>
<evidence type="ECO:0000256" key="1">
    <source>
        <dbReference type="ARBA" id="ARBA00000085"/>
    </source>
</evidence>
<evidence type="ECO:0000256" key="7">
    <source>
        <dbReference type="ARBA" id="ARBA00022692"/>
    </source>
</evidence>
<dbReference type="InterPro" id="IPR036890">
    <property type="entry name" value="HATPase_C_sf"/>
</dbReference>